<feature type="compositionally biased region" description="Basic and acidic residues" evidence="1">
    <location>
        <begin position="930"/>
        <end position="944"/>
    </location>
</feature>
<evidence type="ECO:0000313" key="3">
    <source>
        <dbReference type="Proteomes" id="UP000094527"/>
    </source>
</evidence>
<feature type="compositionally biased region" description="Low complexity" evidence="1">
    <location>
        <begin position="620"/>
        <end position="632"/>
    </location>
</feature>
<feature type="compositionally biased region" description="Pro residues" evidence="1">
    <location>
        <begin position="1267"/>
        <end position="1291"/>
    </location>
</feature>
<evidence type="ECO:0000313" key="2">
    <source>
        <dbReference type="EMBL" id="ODN06562.1"/>
    </source>
</evidence>
<keyword evidence="3" id="KW-1185">Reference proteome</keyword>
<feature type="region of interest" description="Disordered" evidence="1">
    <location>
        <begin position="1081"/>
        <end position="1439"/>
    </location>
</feature>
<accession>A0A1D2NMT0</accession>
<feature type="compositionally biased region" description="Pro residues" evidence="1">
    <location>
        <begin position="970"/>
        <end position="982"/>
    </location>
</feature>
<feature type="region of interest" description="Disordered" evidence="1">
    <location>
        <begin position="1664"/>
        <end position="1792"/>
    </location>
</feature>
<feature type="region of interest" description="Disordered" evidence="1">
    <location>
        <begin position="326"/>
        <end position="598"/>
    </location>
</feature>
<feature type="compositionally biased region" description="Low complexity" evidence="1">
    <location>
        <begin position="1678"/>
        <end position="1691"/>
    </location>
</feature>
<protein>
    <submittedName>
        <fullName evidence="2">Uncharacterized protein</fullName>
    </submittedName>
</protein>
<feature type="compositionally biased region" description="Low complexity" evidence="1">
    <location>
        <begin position="249"/>
        <end position="260"/>
    </location>
</feature>
<feature type="compositionally biased region" description="Polar residues" evidence="1">
    <location>
        <begin position="1757"/>
        <end position="1769"/>
    </location>
</feature>
<organism evidence="2 3">
    <name type="scientific">Orchesella cincta</name>
    <name type="common">Springtail</name>
    <name type="synonym">Podura cincta</name>
    <dbReference type="NCBI Taxonomy" id="48709"/>
    <lineage>
        <taxon>Eukaryota</taxon>
        <taxon>Metazoa</taxon>
        <taxon>Ecdysozoa</taxon>
        <taxon>Arthropoda</taxon>
        <taxon>Hexapoda</taxon>
        <taxon>Collembola</taxon>
        <taxon>Entomobryomorpha</taxon>
        <taxon>Entomobryoidea</taxon>
        <taxon>Orchesellidae</taxon>
        <taxon>Orchesellinae</taxon>
        <taxon>Orchesella</taxon>
    </lineage>
</organism>
<feature type="region of interest" description="Disordered" evidence="1">
    <location>
        <begin position="1460"/>
        <end position="1504"/>
    </location>
</feature>
<feature type="region of interest" description="Disordered" evidence="1">
    <location>
        <begin position="249"/>
        <end position="294"/>
    </location>
</feature>
<feature type="compositionally biased region" description="Pro residues" evidence="1">
    <location>
        <begin position="390"/>
        <end position="404"/>
    </location>
</feature>
<comment type="caution">
    <text evidence="2">The sequence shown here is derived from an EMBL/GenBank/DDBJ whole genome shotgun (WGS) entry which is preliminary data.</text>
</comment>
<reference evidence="2 3" key="1">
    <citation type="journal article" date="2016" name="Genome Biol. Evol.">
        <title>Gene Family Evolution Reflects Adaptation to Soil Environmental Stressors in the Genome of the Collembolan Orchesella cincta.</title>
        <authorList>
            <person name="Faddeeva-Vakhrusheva A."/>
            <person name="Derks M.F."/>
            <person name="Anvar S.Y."/>
            <person name="Agamennone V."/>
            <person name="Suring W."/>
            <person name="Smit S."/>
            <person name="van Straalen N.M."/>
            <person name="Roelofs D."/>
        </authorList>
    </citation>
    <scope>NUCLEOTIDE SEQUENCE [LARGE SCALE GENOMIC DNA]</scope>
    <source>
        <tissue evidence="2">Mixed pool</tissue>
    </source>
</reference>
<sequence length="1792" mass="199826">MVELLVRKTHSLKNPKVAYFDKVEKTEGEFLSPSLEKREMERVLDLGTGVCNLHSFHYRPEKEFIVRRSEKQFEKKEWDHLHFKRLHYTRPSPTLKNGDDDDNDDDIPEDGFPTTSPQTPRHHHHHHHAHPNMLAQHSRQPHRSYKPHHRLHLPLLGGLHRHPPNRHHPHHHPPQHGHNSHHGHHHGHHHPQHLVQQQQQQQPSRQQQQQQLQQQQQQQIAQQQQQQQIAQQQQQQQIAQQQQLQQQQQQSQQSRLPPNQGAVNSYANPVKPQTPVFGFPGENAQAQAPTAAAPPAVKQPVRQFPTQHPNPNFFHQDEIPFNEQVSELPSGFSQPSTAPVQQTTSAYGPSAHGDNSPHGYLSSTYKGWKPIAKPYQNSYPRNPEALGPLPDFPPRGPQDFPPRGPQDFPTRGPQDFPQISDNHLSPFPDRHPMQDFPSGPSGPPPPQDYPTGPSAQQNGPPQDYPRGPPENLMEGFPNIPDPPQIPNFSQGPPENQLMDFPQQNHDSHLQGNHLPHHHHGPHGPHHHHHHPPRHQQHRHPHHHPHNHNHQHHAPGQQLLFHQPPPNQDLFLQPSSTPRDQFEFLPTGGPAPMDDFNNLNTNTLFRENIMHMKPHSRPAHHPQQQQQQSQQSQHPDHSQDVLVPLPPEVGDSVRLPNSLFTDNSWDQHKQPFETSQSEENVVVKKPKFPKLKFQGGGGGPPQNSNPNSEEGVEPPPSVFPKFKRPRLNKNKIHNQHQNNNDGNSDKHNGNNLNDHEPENDGPPKISQSSDENISLPPINLKNKLNGGRGRVRIRTRLRRPNPFQNSEEDDGPRGGGGNGGDEEQPRQRPGSEGGRPFPPFPGRERLRPGFRKHNQHNNPNPENNESKETPGPGPGIGGGFGGHDDPLKSNSEEEGPPPPPDFQSSHLFPGRQPDIFRDFPQAGPSQPPQENSKEKERHERIREPSRQPGRPFGIRGNIGSGERQQDQPENHSPPEPPPPPPPSHRPHPGLRRRRPKNQQKQNQQNQDHDHQDQNQDHREPPNHSEKPEPPPQVALNQNPLFSDEFFFPPGFNSDPSKNQHQGDNPVSFISMPNAKTQVIHHNAFSSQEQTPHHQPPTVSSTPQHHNQHVYPGNNNNFHRPQHQHQPQQLHYDGIDNGGRSPNFGINNSPFTRHHQPPHGVQLSAYSDHLPFTRGPPRGRKPPPLGHPPSKAPPPQQQAILNPYSFPATGPYGHPGGIAYDMDNAPQTLNSYEVPDGRPVVFLQQPGPPPHQQLPPPPGPTTPNGQMPVPSPLPPPRHVEPSPSPSPPPPPVQNIPARGRLPGGRHRKPAVIAAPVDPLGQSAEFEQIPAQYIDPAALNPEKQGAAPDKADGPGKDHDEEISQSNLRMNVVPSPKSRTANSSTITTTMSTEDRDRRADPRKHWSKLKNKDGKSSAVVVAGESPSSSEKIPEKKPLGRFTNKNHLKAKIADIARKNFQNHLMAVTGDGNGEESPAVTTYKPSLVSSGVNSSSHGNPEKSSAKASSLSKETILRVIPTWNSEDDLVDANIPKTVRFSSKTDGGPILVRGGGNKNDQQDHDGTTILFKSKRQFRRKRPGAGQKKAASFSPLTASTGDHDEGVGHEHNHQDHDNAVLSSNRPNHDDTNLLHTNKVSEADDGIGDGSEPTRVGVLRRRKLFPRRKNFSLSNKIKAGISSQSPKDSTTTPEASETEPVTYGESQWFRVKKFESQEKVEGKDLDDHNGGVPVLSTPVPTPESKTVPDADSEGTASSLSPVVLAAEPSSSRNKKTPTSEPTKDERPFGKKSSKFLMNRLSMA</sequence>
<feature type="region of interest" description="Disordered" evidence="1">
    <location>
        <begin position="1537"/>
        <end position="1556"/>
    </location>
</feature>
<feature type="compositionally biased region" description="Basic residues" evidence="1">
    <location>
        <begin position="159"/>
        <end position="192"/>
    </location>
</feature>
<dbReference type="EMBL" id="LJIJ01000003">
    <property type="protein sequence ID" value="ODN06562.1"/>
    <property type="molecule type" value="Genomic_DNA"/>
</dbReference>
<name>A0A1D2NMT0_ORCCI</name>
<proteinExistence type="predicted"/>
<feature type="compositionally biased region" description="Polar residues" evidence="1">
    <location>
        <begin position="326"/>
        <end position="347"/>
    </location>
</feature>
<feature type="compositionally biased region" description="Basic and acidic residues" evidence="1">
    <location>
        <begin position="1005"/>
        <end position="1027"/>
    </location>
</feature>
<feature type="region of interest" description="Disordered" evidence="1">
    <location>
        <begin position="688"/>
        <end position="1068"/>
    </location>
</feature>
<feature type="compositionally biased region" description="Polar residues" evidence="1">
    <location>
        <begin position="1373"/>
        <end position="1387"/>
    </location>
</feature>
<feature type="compositionally biased region" description="Basic and acidic residues" evidence="1">
    <location>
        <begin position="1346"/>
        <end position="1358"/>
    </location>
</feature>
<feature type="region of interest" description="Disordered" evidence="1">
    <location>
        <begin position="613"/>
        <end position="666"/>
    </location>
</feature>
<feature type="compositionally biased region" description="Basic and acidic residues" evidence="1">
    <location>
        <begin position="881"/>
        <end position="890"/>
    </location>
</feature>
<feature type="compositionally biased region" description="Basic and acidic residues" evidence="1">
    <location>
        <begin position="1388"/>
        <end position="1410"/>
    </location>
</feature>
<feature type="compositionally biased region" description="Basic residues" evidence="1">
    <location>
        <begin position="139"/>
        <end position="152"/>
    </location>
</feature>
<feature type="compositionally biased region" description="Polar residues" evidence="1">
    <location>
        <begin position="1052"/>
        <end position="1063"/>
    </location>
</feature>
<dbReference type="OMA" id="SSTYKGW"/>
<feature type="region of interest" description="Disordered" evidence="1">
    <location>
        <begin position="1566"/>
        <end position="1617"/>
    </location>
</feature>
<feature type="compositionally biased region" description="Polar residues" evidence="1">
    <location>
        <begin position="1664"/>
        <end position="1677"/>
    </location>
</feature>
<feature type="compositionally biased region" description="Basic and acidic residues" evidence="1">
    <location>
        <begin position="742"/>
        <end position="757"/>
    </location>
</feature>
<feature type="compositionally biased region" description="Basic residues" evidence="1">
    <location>
        <begin position="514"/>
        <end position="552"/>
    </location>
</feature>
<feature type="compositionally biased region" description="Acidic residues" evidence="1">
    <location>
        <begin position="99"/>
        <end position="109"/>
    </location>
</feature>
<feature type="compositionally biased region" description="Basic and acidic residues" evidence="1">
    <location>
        <begin position="1701"/>
        <end position="1718"/>
    </location>
</feature>
<evidence type="ECO:0000256" key="1">
    <source>
        <dbReference type="SAM" id="MobiDB-lite"/>
    </source>
</evidence>
<feature type="compositionally biased region" description="Low complexity" evidence="1">
    <location>
        <begin position="284"/>
        <end position="294"/>
    </location>
</feature>
<feature type="region of interest" description="Disordered" evidence="1">
    <location>
        <begin position="89"/>
        <end position="210"/>
    </location>
</feature>
<gene>
    <name evidence="2" type="ORF">Ocin01_00117</name>
</gene>
<feature type="compositionally biased region" description="Low complexity" evidence="1">
    <location>
        <begin position="1479"/>
        <end position="1491"/>
    </location>
</feature>
<dbReference type="Proteomes" id="UP000094527">
    <property type="component" value="Unassembled WGS sequence"/>
</dbReference>
<feature type="compositionally biased region" description="Basic residues" evidence="1">
    <location>
        <begin position="120"/>
        <end position="130"/>
    </location>
</feature>
<dbReference type="STRING" id="48709.A0A1D2NMT0"/>
<dbReference type="OrthoDB" id="10693050at2759"/>
<feature type="compositionally biased region" description="Basic residues" evidence="1">
    <location>
        <begin position="983"/>
        <end position="996"/>
    </location>
</feature>
<feature type="compositionally biased region" description="Basic and acidic residues" evidence="1">
    <location>
        <begin position="1591"/>
        <end position="1608"/>
    </location>
</feature>
<feature type="compositionally biased region" description="Basic residues" evidence="1">
    <location>
        <begin position="788"/>
        <end position="798"/>
    </location>
</feature>
<feature type="compositionally biased region" description="Pro residues" evidence="1">
    <location>
        <begin position="1180"/>
        <end position="1194"/>
    </location>
</feature>
<feature type="compositionally biased region" description="Low complexity" evidence="1">
    <location>
        <begin position="193"/>
        <end position="210"/>
    </location>
</feature>
<feature type="compositionally biased region" description="Pro residues" evidence="1">
    <location>
        <begin position="1244"/>
        <end position="1259"/>
    </location>
</feature>
<feature type="compositionally biased region" description="Basic residues" evidence="1">
    <location>
        <begin position="720"/>
        <end position="733"/>
    </location>
</feature>